<feature type="domain" description="AB hydrolase-1" evidence="1">
    <location>
        <begin position="18"/>
        <end position="251"/>
    </location>
</feature>
<organism evidence="2 3">
    <name type="scientific">Pseudidiomarina salinarum</name>
    <dbReference type="NCBI Taxonomy" id="435908"/>
    <lineage>
        <taxon>Bacteria</taxon>
        <taxon>Pseudomonadati</taxon>
        <taxon>Pseudomonadota</taxon>
        <taxon>Gammaproteobacteria</taxon>
        <taxon>Alteromonadales</taxon>
        <taxon>Idiomarinaceae</taxon>
        <taxon>Pseudidiomarina</taxon>
    </lineage>
</organism>
<dbReference type="PANTHER" id="PTHR43798">
    <property type="entry name" value="MONOACYLGLYCEROL LIPASE"/>
    <property type="match status" value="1"/>
</dbReference>
<dbReference type="Proteomes" id="UP000054363">
    <property type="component" value="Unassembled WGS sequence"/>
</dbReference>
<dbReference type="InterPro" id="IPR050266">
    <property type="entry name" value="AB_hydrolase_sf"/>
</dbReference>
<name>A0A094IVA0_9GAMM</name>
<dbReference type="STRING" id="435908.IDSA_02595"/>
<dbReference type="Pfam" id="PF12697">
    <property type="entry name" value="Abhydrolase_6"/>
    <property type="match status" value="1"/>
</dbReference>
<dbReference type="EMBL" id="JPER01000001">
    <property type="protein sequence ID" value="KFZ31610.1"/>
    <property type="molecule type" value="Genomic_DNA"/>
</dbReference>
<accession>A0A094IVA0</accession>
<dbReference type="InterPro" id="IPR029058">
    <property type="entry name" value="AB_hydrolase_fold"/>
</dbReference>
<dbReference type="InterPro" id="IPR000073">
    <property type="entry name" value="AB_hydrolase_1"/>
</dbReference>
<sequence length="268" mass="29111">MTEVAGSYRTGTPGKPPVLLLHSSQSTSGQWRALQAELSGAFDVLAVDLLGYGKAPAPEVDNPDAFRLADEIPRVVASVRAAGVDQPLHLIGHSYGAALALKIARERYLPVRSLALFEPVAFHVLDADEPARQEIDKIAGQMHQADAEAATRAFVDYWNQPGYFDALPERIRQGMLRQADKVTMDFAALMGEPCSADDYRQIQAPALLLSGAFSRHSAKEVAARLKQVLPQVETETLACGHMGPVTAPQLVNPHIISFLQQHTETNLD</sequence>
<dbReference type="eggNOG" id="COG0596">
    <property type="taxonomic scope" value="Bacteria"/>
</dbReference>
<keyword evidence="3" id="KW-1185">Reference proteome</keyword>
<dbReference type="RefSeq" id="WP_034773964.1">
    <property type="nucleotide sequence ID" value="NZ_JPER01000001.1"/>
</dbReference>
<gene>
    <name evidence="2" type="ORF">IDSA_02595</name>
</gene>
<dbReference type="Gene3D" id="3.40.50.1820">
    <property type="entry name" value="alpha/beta hydrolase"/>
    <property type="match status" value="1"/>
</dbReference>
<evidence type="ECO:0000259" key="1">
    <source>
        <dbReference type="Pfam" id="PF12697"/>
    </source>
</evidence>
<proteinExistence type="predicted"/>
<dbReference type="AlphaFoldDB" id="A0A094IVA0"/>
<reference evidence="2 3" key="1">
    <citation type="submission" date="2014-06" db="EMBL/GenBank/DDBJ databases">
        <title>The draft genome sequence of Idiomarina salinarum ISL-52.</title>
        <authorList>
            <person name="Du J."/>
            <person name="Shao Z."/>
        </authorList>
    </citation>
    <scope>NUCLEOTIDE SEQUENCE [LARGE SCALE GENOMIC DNA]</scope>
    <source>
        <strain evidence="2 3">ISL-52</strain>
    </source>
</reference>
<dbReference type="GO" id="GO:0016020">
    <property type="term" value="C:membrane"/>
    <property type="evidence" value="ECO:0007669"/>
    <property type="project" value="TreeGrafter"/>
</dbReference>
<comment type="caution">
    <text evidence="2">The sequence shown here is derived from an EMBL/GenBank/DDBJ whole genome shotgun (WGS) entry which is preliminary data.</text>
</comment>
<evidence type="ECO:0000313" key="3">
    <source>
        <dbReference type="Proteomes" id="UP000054363"/>
    </source>
</evidence>
<dbReference type="PANTHER" id="PTHR43798:SF33">
    <property type="entry name" value="HYDROLASE, PUTATIVE (AFU_ORTHOLOGUE AFUA_2G14860)-RELATED"/>
    <property type="match status" value="1"/>
</dbReference>
<protein>
    <recommendedName>
        <fullName evidence="1">AB hydrolase-1 domain-containing protein</fullName>
    </recommendedName>
</protein>
<dbReference type="SUPFAM" id="SSF53474">
    <property type="entry name" value="alpha/beta-Hydrolases"/>
    <property type="match status" value="1"/>
</dbReference>
<evidence type="ECO:0000313" key="2">
    <source>
        <dbReference type="EMBL" id="KFZ31610.1"/>
    </source>
</evidence>
<dbReference type="OrthoDB" id="6117067at2"/>